<evidence type="ECO:0000313" key="2">
    <source>
        <dbReference type="Proteomes" id="UP000479000"/>
    </source>
</evidence>
<dbReference type="Proteomes" id="UP000479000">
    <property type="component" value="Unassembled WGS sequence"/>
</dbReference>
<evidence type="ECO:0000313" key="1">
    <source>
        <dbReference type="EMBL" id="CAA9995216.1"/>
    </source>
</evidence>
<organism evidence="1 2">
    <name type="scientific">Nesidiocoris tenuis</name>
    <dbReference type="NCBI Taxonomy" id="355587"/>
    <lineage>
        <taxon>Eukaryota</taxon>
        <taxon>Metazoa</taxon>
        <taxon>Ecdysozoa</taxon>
        <taxon>Arthropoda</taxon>
        <taxon>Hexapoda</taxon>
        <taxon>Insecta</taxon>
        <taxon>Pterygota</taxon>
        <taxon>Neoptera</taxon>
        <taxon>Paraneoptera</taxon>
        <taxon>Hemiptera</taxon>
        <taxon>Heteroptera</taxon>
        <taxon>Panheteroptera</taxon>
        <taxon>Cimicomorpha</taxon>
        <taxon>Miridae</taxon>
        <taxon>Dicyphina</taxon>
        <taxon>Nesidiocoris</taxon>
    </lineage>
</organism>
<dbReference type="Gene3D" id="3.40.980.10">
    <property type="entry name" value="MoaB/Mog-like domain"/>
    <property type="match status" value="1"/>
</dbReference>
<reference evidence="1 2" key="1">
    <citation type="submission" date="2020-02" db="EMBL/GenBank/DDBJ databases">
        <authorList>
            <person name="Ferguson B K."/>
        </authorList>
    </citation>
    <scope>NUCLEOTIDE SEQUENCE [LARGE SCALE GENOMIC DNA]</scope>
</reference>
<keyword evidence="2" id="KW-1185">Reference proteome</keyword>
<dbReference type="SUPFAM" id="SSF53218">
    <property type="entry name" value="Molybdenum cofactor biosynthesis proteins"/>
    <property type="match status" value="1"/>
</dbReference>
<dbReference type="OrthoDB" id="270728at2759"/>
<proteinExistence type="predicted"/>
<dbReference type="AlphaFoldDB" id="A0A6H5G0I8"/>
<protein>
    <recommendedName>
        <fullName evidence="3">MoaB/Mog domain-containing protein</fullName>
    </recommendedName>
</protein>
<name>A0A6H5G0I8_9HEMI</name>
<dbReference type="InterPro" id="IPR036425">
    <property type="entry name" value="MoaB/Mog-like_dom_sf"/>
</dbReference>
<sequence length="100" mass="11307">MEVKTAGIIVIGDEVLKGQVVDQNVHFLAKKLHLLAPLPWDFHERDKRYFISVVGPGNWSILKLLIRTVDQSLVPLQLYCHVGLASQIMRMLSVTGKIPY</sequence>
<gene>
    <name evidence="1" type="ORF">NTEN_LOCUS2007</name>
</gene>
<accession>A0A6H5G0I8</accession>
<evidence type="ECO:0008006" key="3">
    <source>
        <dbReference type="Google" id="ProtNLM"/>
    </source>
</evidence>
<dbReference type="EMBL" id="CADCXU010003205">
    <property type="protein sequence ID" value="CAA9995216.1"/>
    <property type="molecule type" value="Genomic_DNA"/>
</dbReference>